<feature type="region of interest" description="Disordered" evidence="1">
    <location>
        <begin position="19"/>
        <end position="70"/>
    </location>
</feature>
<evidence type="ECO:0008006" key="5">
    <source>
        <dbReference type="Google" id="ProtNLM"/>
    </source>
</evidence>
<dbReference type="Proteomes" id="UP001586593">
    <property type="component" value="Unassembled WGS sequence"/>
</dbReference>
<evidence type="ECO:0000313" key="3">
    <source>
        <dbReference type="EMBL" id="KAL1879101.1"/>
    </source>
</evidence>
<dbReference type="EMBL" id="JAZHXJ010000046">
    <property type="protein sequence ID" value="KAL1879101.1"/>
    <property type="molecule type" value="Genomic_DNA"/>
</dbReference>
<gene>
    <name evidence="3" type="ORF">VTK73DRAFT_7325</name>
</gene>
<feature type="compositionally biased region" description="Low complexity" evidence="1">
    <location>
        <begin position="192"/>
        <end position="203"/>
    </location>
</feature>
<feature type="compositionally biased region" description="Polar residues" evidence="1">
    <location>
        <begin position="168"/>
        <end position="177"/>
    </location>
</feature>
<reference evidence="3 4" key="1">
    <citation type="journal article" date="2024" name="Commun. Biol.">
        <title>Comparative genomic analysis of thermophilic fungi reveals convergent evolutionary adaptations and gene losses.</title>
        <authorList>
            <person name="Steindorff A.S."/>
            <person name="Aguilar-Pontes M.V."/>
            <person name="Robinson A.J."/>
            <person name="Andreopoulos B."/>
            <person name="LaButti K."/>
            <person name="Kuo A."/>
            <person name="Mondo S."/>
            <person name="Riley R."/>
            <person name="Otillar R."/>
            <person name="Haridas S."/>
            <person name="Lipzen A."/>
            <person name="Grimwood J."/>
            <person name="Schmutz J."/>
            <person name="Clum A."/>
            <person name="Reid I.D."/>
            <person name="Moisan M.C."/>
            <person name="Butler G."/>
            <person name="Nguyen T.T.M."/>
            <person name="Dewar K."/>
            <person name="Conant G."/>
            <person name="Drula E."/>
            <person name="Henrissat B."/>
            <person name="Hansel C."/>
            <person name="Singer S."/>
            <person name="Hutchinson M.I."/>
            <person name="de Vries R.P."/>
            <person name="Natvig D.O."/>
            <person name="Powell A.J."/>
            <person name="Tsang A."/>
            <person name="Grigoriev I.V."/>
        </authorList>
    </citation>
    <scope>NUCLEOTIDE SEQUENCE [LARGE SCALE GENOMIC DNA]</scope>
    <source>
        <strain evidence="3 4">ATCC 24622</strain>
    </source>
</reference>
<feature type="compositionally biased region" description="Polar residues" evidence="1">
    <location>
        <begin position="61"/>
        <end position="70"/>
    </location>
</feature>
<accession>A0ABR3XTL2</accession>
<feature type="region of interest" description="Disordered" evidence="1">
    <location>
        <begin position="91"/>
        <end position="208"/>
    </location>
</feature>
<proteinExistence type="predicted"/>
<sequence>MPYSDNLYSALENDVDLESAGSQWRSNVRGGEGQDWDETNEDPNQEALVPADGYFHGASSDEGQPTTSASYSVPYVPNVWVRDPTVEQLSAADGKAREAEEEQVENNYSPLAVSDDARLGRSGPRDSSGTPNHLRPSEAEATPAWTRAAQYHSSSSTHIPPATWPYTPRTSQTSVHDNASPLLPQEAPPAYTPSTSTSPQSAAVFPYSPRNYNTFPQLEMGREETRPLISGGPESMGPADGLSSDDSPPWRERARRRLCLRSCWVSFLGLLVVAVTLTFLISGIDSIKHKDQSPEQQPPFQKEPTIGDPDIDLPWPSDPVCGTGKVIRTTASFDLSFGKGHDLSVVQDIERDGPSNGRSVRVSGEVIIRRSKEGTPNPSVVVDVLRNNPNVHPRIWLASEEQILTVTVPRGVPWAESSTWPCLRIHITIYIPEDGSLENLAVSTVHLGIHLLSDLSLRIAKQSQLSSVSGSIFAATDAPKKDENPPSFIFENRWIDVRSVSGEIHGHWPLYDYLGLQTTSGDIGVKVWPKEVNHDDPKPAILFIRSVSGDVNIRSPVDQSSNWVSGFESPASFVGEQIPPRDYRVDVQTTSGDIKGAVAFSSDSRFHSKSGQVYVGLLPVLDPSLADKSTDNYASVESHSLSGDSRITVYSPLWVDTLRNKYFSSAGRHSPQQEAVIRRALRSLKGRHSSTSGDINLVYPEVWEGDISLSSLSGRLGVSGKDVRRIREGGKWPGVGKEILARKGPEGGSYVELRSTSGDIYAKVE</sequence>
<comment type="caution">
    <text evidence="3">The sequence shown here is derived from an EMBL/GenBank/DDBJ whole genome shotgun (WGS) entry which is preliminary data.</text>
</comment>
<keyword evidence="2" id="KW-0812">Transmembrane</keyword>
<protein>
    <recommendedName>
        <fullName evidence="5">Adhesin domain-containing protein</fullName>
    </recommendedName>
</protein>
<evidence type="ECO:0000256" key="1">
    <source>
        <dbReference type="SAM" id="MobiDB-lite"/>
    </source>
</evidence>
<feature type="transmembrane region" description="Helical" evidence="2">
    <location>
        <begin position="263"/>
        <end position="284"/>
    </location>
</feature>
<keyword evidence="4" id="KW-1185">Reference proteome</keyword>
<feature type="region of interest" description="Disordered" evidence="1">
    <location>
        <begin position="226"/>
        <end position="249"/>
    </location>
</feature>
<keyword evidence="2" id="KW-1133">Transmembrane helix</keyword>
<feature type="compositionally biased region" description="Acidic residues" evidence="1">
    <location>
        <begin position="34"/>
        <end position="44"/>
    </location>
</feature>
<keyword evidence="2" id="KW-0472">Membrane</keyword>
<feature type="region of interest" description="Disordered" evidence="1">
    <location>
        <begin position="288"/>
        <end position="308"/>
    </location>
</feature>
<name>A0ABR3XTL2_9PEZI</name>
<organism evidence="3 4">
    <name type="scientific">Phialemonium thermophilum</name>
    <dbReference type="NCBI Taxonomy" id="223376"/>
    <lineage>
        <taxon>Eukaryota</taxon>
        <taxon>Fungi</taxon>
        <taxon>Dikarya</taxon>
        <taxon>Ascomycota</taxon>
        <taxon>Pezizomycotina</taxon>
        <taxon>Sordariomycetes</taxon>
        <taxon>Sordariomycetidae</taxon>
        <taxon>Cephalothecales</taxon>
        <taxon>Cephalothecaceae</taxon>
        <taxon>Phialemonium</taxon>
    </lineage>
</organism>
<evidence type="ECO:0000256" key="2">
    <source>
        <dbReference type="SAM" id="Phobius"/>
    </source>
</evidence>
<evidence type="ECO:0000313" key="4">
    <source>
        <dbReference type="Proteomes" id="UP001586593"/>
    </source>
</evidence>